<keyword evidence="3" id="KW-1185">Reference proteome</keyword>
<protein>
    <submittedName>
        <fullName evidence="2">Uncharacterized protein</fullName>
    </submittedName>
</protein>
<dbReference type="EMBL" id="JBHUHQ010000019">
    <property type="protein sequence ID" value="MFD2045537.1"/>
    <property type="molecule type" value="Genomic_DNA"/>
</dbReference>
<evidence type="ECO:0000256" key="1">
    <source>
        <dbReference type="SAM" id="Phobius"/>
    </source>
</evidence>
<comment type="caution">
    <text evidence="2">The sequence shown here is derived from an EMBL/GenBank/DDBJ whole genome shotgun (WGS) entry which is preliminary data.</text>
</comment>
<gene>
    <name evidence="2" type="ORF">ACFSJF_14760</name>
</gene>
<feature type="transmembrane region" description="Helical" evidence="1">
    <location>
        <begin position="5"/>
        <end position="21"/>
    </location>
</feature>
<sequence length="104" mass="11803">MKRNIAILILIVYCSIFQVIVDDYKQITTAQDNILENQSSIDYSPIQNGKNDKVSHITVLATTIIIILIVHQTATFLLVIAKRLKLLTPVFYQSNYVITVPLNK</sequence>
<organism evidence="2 3">
    <name type="scientific">Ornithinibacillus salinisoli</name>
    <dbReference type="NCBI Taxonomy" id="1848459"/>
    <lineage>
        <taxon>Bacteria</taxon>
        <taxon>Bacillati</taxon>
        <taxon>Bacillota</taxon>
        <taxon>Bacilli</taxon>
        <taxon>Bacillales</taxon>
        <taxon>Bacillaceae</taxon>
        <taxon>Ornithinibacillus</taxon>
    </lineage>
</organism>
<proteinExistence type="predicted"/>
<evidence type="ECO:0000313" key="3">
    <source>
        <dbReference type="Proteomes" id="UP001597383"/>
    </source>
</evidence>
<keyword evidence="1" id="KW-0472">Membrane</keyword>
<dbReference type="RefSeq" id="WP_377558175.1">
    <property type="nucleotide sequence ID" value="NZ_JBHUHQ010000019.1"/>
</dbReference>
<name>A0ABW4W4N1_9BACI</name>
<keyword evidence="1" id="KW-1133">Transmembrane helix</keyword>
<evidence type="ECO:0000313" key="2">
    <source>
        <dbReference type="EMBL" id="MFD2045537.1"/>
    </source>
</evidence>
<accession>A0ABW4W4N1</accession>
<feature type="transmembrane region" description="Helical" evidence="1">
    <location>
        <begin position="57"/>
        <end position="81"/>
    </location>
</feature>
<keyword evidence="1" id="KW-0812">Transmembrane</keyword>
<reference evidence="3" key="1">
    <citation type="journal article" date="2019" name="Int. J. Syst. Evol. Microbiol.">
        <title>The Global Catalogue of Microorganisms (GCM) 10K type strain sequencing project: providing services to taxonomists for standard genome sequencing and annotation.</title>
        <authorList>
            <consortium name="The Broad Institute Genomics Platform"/>
            <consortium name="The Broad Institute Genome Sequencing Center for Infectious Disease"/>
            <person name="Wu L."/>
            <person name="Ma J."/>
        </authorList>
    </citation>
    <scope>NUCLEOTIDE SEQUENCE [LARGE SCALE GENOMIC DNA]</scope>
    <source>
        <strain evidence="3">R28</strain>
    </source>
</reference>
<dbReference type="Proteomes" id="UP001597383">
    <property type="component" value="Unassembled WGS sequence"/>
</dbReference>